<sequence length="202" mass="22788">MLLNCYQEEFLEAGCDEAGRGCLAGPVFAAAVILPRGFVLEGLNDSKQLSHGQRDLLRPIIEKEALAWAVASVDHEEIDRINILNASFLAMHRAIEQLHTKPEYLVIDGNRFKTYPRIPHSCIIKGDGKYLNIAAASILAKTHRDEYMTNLHHDFPHYNWLSNKGYPTIAHRKAVLEIGLSPFHRKTFNVSDPQLDLFSKNA</sequence>
<dbReference type="GO" id="GO:0030145">
    <property type="term" value="F:manganese ion binding"/>
    <property type="evidence" value="ECO:0007669"/>
    <property type="project" value="UniProtKB-UniRule"/>
</dbReference>
<dbReference type="Proteomes" id="UP000199572">
    <property type="component" value="Unassembled WGS sequence"/>
</dbReference>
<evidence type="ECO:0000256" key="10">
    <source>
        <dbReference type="ARBA" id="ARBA00022723"/>
    </source>
</evidence>
<dbReference type="GO" id="GO:0043137">
    <property type="term" value="P:DNA replication, removal of RNA primer"/>
    <property type="evidence" value="ECO:0007669"/>
    <property type="project" value="TreeGrafter"/>
</dbReference>
<keyword evidence="9 14" id="KW-0540">Nuclease</keyword>
<dbReference type="GO" id="GO:0003723">
    <property type="term" value="F:RNA binding"/>
    <property type="evidence" value="ECO:0007669"/>
    <property type="project" value="UniProtKB-UniRule"/>
</dbReference>
<dbReference type="AlphaFoldDB" id="A0A1H9V8C4"/>
<dbReference type="GO" id="GO:0032299">
    <property type="term" value="C:ribonuclease H2 complex"/>
    <property type="evidence" value="ECO:0007669"/>
    <property type="project" value="TreeGrafter"/>
</dbReference>
<dbReference type="NCBIfam" id="NF000595">
    <property type="entry name" value="PRK00015.1-3"/>
    <property type="match status" value="1"/>
</dbReference>
<comment type="cofactor">
    <cofactor evidence="14 15">
        <name>Mn(2+)</name>
        <dbReference type="ChEBI" id="CHEBI:29035"/>
    </cofactor>
    <cofactor evidence="14 15">
        <name>Mg(2+)</name>
        <dbReference type="ChEBI" id="CHEBI:18420"/>
    </cofactor>
    <text evidence="14 15">Manganese or magnesium. Binds 1 divalent metal ion per monomer in the absence of substrate. May bind a second metal ion after substrate binding.</text>
</comment>
<dbReference type="InterPro" id="IPR001352">
    <property type="entry name" value="RNase_HII/HIII"/>
</dbReference>
<evidence type="ECO:0000259" key="17">
    <source>
        <dbReference type="PROSITE" id="PS51975"/>
    </source>
</evidence>
<dbReference type="RefSeq" id="WP_090888413.1">
    <property type="nucleotide sequence ID" value="NZ_FOGG01000039.1"/>
</dbReference>
<organism evidence="18 19">
    <name type="scientific">Pedobacter rhizosphaerae</name>
    <dbReference type="NCBI Taxonomy" id="390241"/>
    <lineage>
        <taxon>Bacteria</taxon>
        <taxon>Pseudomonadati</taxon>
        <taxon>Bacteroidota</taxon>
        <taxon>Sphingobacteriia</taxon>
        <taxon>Sphingobacteriales</taxon>
        <taxon>Sphingobacteriaceae</taxon>
        <taxon>Pedobacter</taxon>
    </lineage>
</organism>
<feature type="domain" description="RNase H type-2" evidence="17">
    <location>
        <begin position="10"/>
        <end position="200"/>
    </location>
</feature>
<dbReference type="InterPro" id="IPR022898">
    <property type="entry name" value="RNase_HII"/>
</dbReference>
<evidence type="ECO:0000313" key="18">
    <source>
        <dbReference type="EMBL" id="SES18100.1"/>
    </source>
</evidence>
<feature type="binding site" evidence="14 15">
    <location>
        <position position="108"/>
    </location>
    <ligand>
        <name>a divalent metal cation</name>
        <dbReference type="ChEBI" id="CHEBI:60240"/>
    </ligand>
</feature>
<evidence type="ECO:0000256" key="1">
    <source>
        <dbReference type="ARBA" id="ARBA00000077"/>
    </source>
</evidence>
<dbReference type="InterPro" id="IPR036397">
    <property type="entry name" value="RNaseH_sf"/>
</dbReference>
<evidence type="ECO:0000256" key="4">
    <source>
        <dbReference type="ARBA" id="ARBA00004496"/>
    </source>
</evidence>
<evidence type="ECO:0000256" key="6">
    <source>
        <dbReference type="ARBA" id="ARBA00012180"/>
    </source>
</evidence>
<evidence type="ECO:0000256" key="11">
    <source>
        <dbReference type="ARBA" id="ARBA00022759"/>
    </source>
</evidence>
<keyword evidence="8 14" id="KW-0963">Cytoplasm</keyword>
<keyword evidence="10 14" id="KW-0479">Metal-binding</keyword>
<dbReference type="Pfam" id="PF01351">
    <property type="entry name" value="RNase_HII"/>
    <property type="match status" value="1"/>
</dbReference>
<dbReference type="InterPro" id="IPR024567">
    <property type="entry name" value="RNase_HII/HIII_dom"/>
</dbReference>
<keyword evidence="19" id="KW-1185">Reference proteome</keyword>
<feature type="binding site" evidence="14 15">
    <location>
        <position position="16"/>
    </location>
    <ligand>
        <name>a divalent metal cation</name>
        <dbReference type="ChEBI" id="CHEBI:60240"/>
    </ligand>
</feature>
<comment type="cofactor">
    <cofactor evidence="2">
        <name>Mg(2+)</name>
        <dbReference type="ChEBI" id="CHEBI:18420"/>
    </cofactor>
</comment>
<accession>A0A1H9V8C4</accession>
<dbReference type="EC" id="3.1.26.4" evidence="6 14"/>
<evidence type="ECO:0000256" key="2">
    <source>
        <dbReference type="ARBA" id="ARBA00001946"/>
    </source>
</evidence>
<evidence type="ECO:0000256" key="8">
    <source>
        <dbReference type="ARBA" id="ARBA00022490"/>
    </source>
</evidence>
<dbReference type="CDD" id="cd07182">
    <property type="entry name" value="RNase_HII_bacteria_HII_like"/>
    <property type="match status" value="1"/>
</dbReference>
<dbReference type="GO" id="GO:0004523">
    <property type="term" value="F:RNA-DNA hybrid ribonuclease activity"/>
    <property type="evidence" value="ECO:0007669"/>
    <property type="project" value="UniProtKB-UniRule"/>
</dbReference>
<dbReference type="OrthoDB" id="9803420at2"/>
<comment type="catalytic activity">
    <reaction evidence="1 14 15 16">
        <text>Endonucleolytic cleavage to 5'-phosphomonoester.</text>
        <dbReference type="EC" id="3.1.26.4"/>
    </reaction>
</comment>
<evidence type="ECO:0000313" key="19">
    <source>
        <dbReference type="Proteomes" id="UP000199572"/>
    </source>
</evidence>
<dbReference type="STRING" id="390241.SAMN04488023_13935"/>
<evidence type="ECO:0000256" key="15">
    <source>
        <dbReference type="PROSITE-ProRule" id="PRU01319"/>
    </source>
</evidence>
<dbReference type="InterPro" id="IPR012337">
    <property type="entry name" value="RNaseH-like_sf"/>
</dbReference>
<evidence type="ECO:0000256" key="16">
    <source>
        <dbReference type="RuleBase" id="RU003515"/>
    </source>
</evidence>
<evidence type="ECO:0000256" key="13">
    <source>
        <dbReference type="ARBA" id="ARBA00023211"/>
    </source>
</evidence>
<dbReference type="EMBL" id="FOGG01000039">
    <property type="protein sequence ID" value="SES18100.1"/>
    <property type="molecule type" value="Genomic_DNA"/>
</dbReference>
<evidence type="ECO:0000256" key="12">
    <source>
        <dbReference type="ARBA" id="ARBA00022801"/>
    </source>
</evidence>
<dbReference type="HAMAP" id="MF_00052_B">
    <property type="entry name" value="RNase_HII_B"/>
    <property type="match status" value="1"/>
</dbReference>
<dbReference type="Gene3D" id="3.30.420.10">
    <property type="entry name" value="Ribonuclease H-like superfamily/Ribonuclease H"/>
    <property type="match status" value="1"/>
</dbReference>
<evidence type="ECO:0000256" key="14">
    <source>
        <dbReference type="HAMAP-Rule" id="MF_00052"/>
    </source>
</evidence>
<evidence type="ECO:0000256" key="9">
    <source>
        <dbReference type="ARBA" id="ARBA00022722"/>
    </source>
</evidence>
<evidence type="ECO:0000256" key="5">
    <source>
        <dbReference type="ARBA" id="ARBA00007383"/>
    </source>
</evidence>
<proteinExistence type="inferred from homology"/>
<comment type="function">
    <text evidence="3 14 16">Endonuclease that specifically degrades the RNA of RNA-DNA hybrids.</text>
</comment>
<name>A0A1H9V8C4_9SPHI</name>
<keyword evidence="12 14" id="KW-0378">Hydrolase</keyword>
<keyword evidence="13 14" id="KW-0464">Manganese</keyword>
<dbReference type="GO" id="GO:0005737">
    <property type="term" value="C:cytoplasm"/>
    <property type="evidence" value="ECO:0007669"/>
    <property type="project" value="UniProtKB-SubCell"/>
</dbReference>
<dbReference type="PANTHER" id="PTHR10954">
    <property type="entry name" value="RIBONUCLEASE H2 SUBUNIT A"/>
    <property type="match status" value="1"/>
</dbReference>
<gene>
    <name evidence="14" type="primary">rnhB</name>
    <name evidence="18" type="ORF">SAMN04488023_13935</name>
</gene>
<evidence type="ECO:0000256" key="7">
    <source>
        <dbReference type="ARBA" id="ARBA00019179"/>
    </source>
</evidence>
<comment type="subcellular location">
    <subcellularLocation>
        <location evidence="4 14">Cytoplasm</location>
    </subcellularLocation>
</comment>
<dbReference type="GO" id="GO:0006298">
    <property type="term" value="P:mismatch repair"/>
    <property type="evidence" value="ECO:0007669"/>
    <property type="project" value="TreeGrafter"/>
</dbReference>
<dbReference type="SUPFAM" id="SSF53098">
    <property type="entry name" value="Ribonuclease H-like"/>
    <property type="match status" value="1"/>
</dbReference>
<evidence type="ECO:0000256" key="3">
    <source>
        <dbReference type="ARBA" id="ARBA00004065"/>
    </source>
</evidence>
<keyword evidence="11 14" id="KW-0255">Endonuclease</keyword>
<reference evidence="19" key="1">
    <citation type="submission" date="2016-10" db="EMBL/GenBank/DDBJ databases">
        <authorList>
            <person name="Varghese N."/>
            <person name="Submissions S."/>
        </authorList>
    </citation>
    <scope>NUCLEOTIDE SEQUENCE [LARGE SCALE GENOMIC DNA]</scope>
    <source>
        <strain evidence="19">DSM 18610</strain>
    </source>
</reference>
<protein>
    <recommendedName>
        <fullName evidence="7 14">Ribonuclease HII</fullName>
        <shortName evidence="14">RNase HII</shortName>
        <ecNumber evidence="6 14">3.1.26.4</ecNumber>
    </recommendedName>
</protein>
<dbReference type="PROSITE" id="PS51975">
    <property type="entry name" value="RNASE_H_2"/>
    <property type="match status" value="1"/>
</dbReference>
<feature type="binding site" evidence="14 15">
    <location>
        <position position="17"/>
    </location>
    <ligand>
        <name>a divalent metal cation</name>
        <dbReference type="ChEBI" id="CHEBI:60240"/>
    </ligand>
</feature>
<comment type="similarity">
    <text evidence="5 14 16">Belongs to the RNase HII family.</text>
</comment>
<dbReference type="PANTHER" id="PTHR10954:SF18">
    <property type="entry name" value="RIBONUCLEASE HII"/>
    <property type="match status" value="1"/>
</dbReference>